<dbReference type="AlphaFoldDB" id="A0A2G9TST9"/>
<protein>
    <submittedName>
        <fullName evidence="2">Uncharacterized protein</fullName>
    </submittedName>
</protein>
<name>A0A2G9TST9_TELCI</name>
<evidence type="ECO:0000256" key="1">
    <source>
        <dbReference type="SAM" id="MobiDB-lite"/>
    </source>
</evidence>
<evidence type="ECO:0000313" key="3">
    <source>
        <dbReference type="Proteomes" id="UP000230423"/>
    </source>
</evidence>
<dbReference type="Proteomes" id="UP000230423">
    <property type="component" value="Unassembled WGS sequence"/>
</dbReference>
<keyword evidence="3" id="KW-1185">Reference proteome</keyword>
<feature type="region of interest" description="Disordered" evidence="1">
    <location>
        <begin position="61"/>
        <end position="83"/>
    </location>
</feature>
<accession>A0A2G9TST9</accession>
<organism evidence="2 3">
    <name type="scientific">Teladorsagia circumcincta</name>
    <name type="common">Brown stomach worm</name>
    <name type="synonym">Ostertagia circumcincta</name>
    <dbReference type="NCBI Taxonomy" id="45464"/>
    <lineage>
        <taxon>Eukaryota</taxon>
        <taxon>Metazoa</taxon>
        <taxon>Ecdysozoa</taxon>
        <taxon>Nematoda</taxon>
        <taxon>Chromadorea</taxon>
        <taxon>Rhabditida</taxon>
        <taxon>Rhabditina</taxon>
        <taxon>Rhabditomorpha</taxon>
        <taxon>Strongyloidea</taxon>
        <taxon>Trichostrongylidae</taxon>
        <taxon>Teladorsagia</taxon>
    </lineage>
</organism>
<proteinExistence type="predicted"/>
<sequence length="178" mass="19452">MELQPTWTNPLECRCAMAETPQQSKDLATTVTVATPTTATTVEPFLSQSLPTHLTYTVRKTEDEKKPDDHRGQQLNDTPCADQPQSLLVRKCPSGQCLSSDHITCVSHVGSEARSIEPAAVRYDTVDLPGRSSPETDWSQSHQYGRVDQAFSFPYGYGSGLSTYDGTTPASIARSLSQ</sequence>
<reference evidence="2 3" key="1">
    <citation type="submission" date="2015-09" db="EMBL/GenBank/DDBJ databases">
        <title>Draft genome of the parasitic nematode Teladorsagia circumcincta isolate WARC Sus (inbred).</title>
        <authorList>
            <person name="Mitreva M."/>
        </authorList>
    </citation>
    <scope>NUCLEOTIDE SEQUENCE [LARGE SCALE GENOMIC DNA]</scope>
    <source>
        <strain evidence="2 3">S</strain>
    </source>
</reference>
<gene>
    <name evidence="2" type="ORF">TELCIR_17413</name>
</gene>
<evidence type="ECO:0000313" key="2">
    <source>
        <dbReference type="EMBL" id="PIO61073.1"/>
    </source>
</evidence>
<dbReference type="EMBL" id="KZ354257">
    <property type="protein sequence ID" value="PIO61073.1"/>
    <property type="molecule type" value="Genomic_DNA"/>
</dbReference>
<feature type="non-terminal residue" evidence="2">
    <location>
        <position position="178"/>
    </location>
</feature>
<feature type="compositionally biased region" description="Basic and acidic residues" evidence="1">
    <location>
        <begin position="61"/>
        <end position="72"/>
    </location>
</feature>